<proteinExistence type="predicted"/>
<comment type="caution">
    <text evidence="6">The sequence shown here is derived from an EMBL/GenBank/DDBJ whole genome shotgun (WGS) entry which is preliminary data.</text>
</comment>
<dbReference type="PROSITE" id="PS50977">
    <property type="entry name" value="HTH_TETR_2"/>
    <property type="match status" value="1"/>
</dbReference>
<dbReference type="PANTHER" id="PTHR47506:SF1">
    <property type="entry name" value="HTH-TYPE TRANSCRIPTIONAL REGULATOR YJDC"/>
    <property type="match status" value="1"/>
</dbReference>
<evidence type="ECO:0000259" key="5">
    <source>
        <dbReference type="PROSITE" id="PS50977"/>
    </source>
</evidence>
<dbReference type="Proteomes" id="UP000550354">
    <property type="component" value="Unassembled WGS sequence"/>
</dbReference>
<feature type="domain" description="HTH tetR-type" evidence="5">
    <location>
        <begin position="18"/>
        <end position="78"/>
    </location>
</feature>
<evidence type="ECO:0000256" key="3">
    <source>
        <dbReference type="ARBA" id="ARBA00023163"/>
    </source>
</evidence>
<dbReference type="Gene3D" id="1.10.357.10">
    <property type="entry name" value="Tetracycline Repressor, domain 2"/>
    <property type="match status" value="1"/>
</dbReference>
<accession>A0A838XL59</accession>
<keyword evidence="2 4" id="KW-0238">DNA-binding</keyword>
<evidence type="ECO:0000313" key="7">
    <source>
        <dbReference type="Proteomes" id="UP000550354"/>
    </source>
</evidence>
<sequence>MGQSAIGHEEVLRVPDLTPGARRILDASADLFYRHGIHAVGVDAIAAASGVTKRTLYDRFGSKDALVAAYLRARHAAWWDRLEERLASAPAPRVLAVFDAYALDAPSIDRGCAFLNAAGELPAGHPGQAVIRAHKAAVRSKLEELLRVDRPDVTDPAAVADHLFLLLEGGVAQRGIDGDGRMLAVARETAARLVS</sequence>
<organism evidence="6 7">
    <name type="scientific">Aeromicrobium phoceense</name>
    <dbReference type="NCBI Taxonomy" id="2754045"/>
    <lineage>
        <taxon>Bacteria</taxon>
        <taxon>Bacillati</taxon>
        <taxon>Actinomycetota</taxon>
        <taxon>Actinomycetes</taxon>
        <taxon>Propionibacteriales</taxon>
        <taxon>Nocardioidaceae</taxon>
        <taxon>Aeromicrobium</taxon>
    </lineage>
</organism>
<feature type="DNA-binding region" description="H-T-H motif" evidence="4">
    <location>
        <begin position="41"/>
        <end position="60"/>
    </location>
</feature>
<evidence type="ECO:0000256" key="4">
    <source>
        <dbReference type="PROSITE-ProRule" id="PRU00335"/>
    </source>
</evidence>
<dbReference type="InterPro" id="IPR001647">
    <property type="entry name" value="HTH_TetR"/>
</dbReference>
<keyword evidence="3" id="KW-0804">Transcription</keyword>
<protein>
    <submittedName>
        <fullName evidence="6">TetR/AcrR family transcriptional regulator</fullName>
    </submittedName>
</protein>
<gene>
    <name evidence="6" type="ORF">H1W00_12725</name>
</gene>
<dbReference type="InterPro" id="IPR009057">
    <property type="entry name" value="Homeodomain-like_sf"/>
</dbReference>
<dbReference type="RefSeq" id="WP_181756031.1">
    <property type="nucleotide sequence ID" value="NZ_JACEOG010000001.1"/>
</dbReference>
<dbReference type="SUPFAM" id="SSF46689">
    <property type="entry name" value="Homeodomain-like"/>
    <property type="match status" value="1"/>
</dbReference>
<reference evidence="6 7" key="1">
    <citation type="submission" date="2020-07" db="EMBL/GenBank/DDBJ databases">
        <title>Draft genome and description of Aeromicrobium phoceense strain Marseille-Q0843 isolated from healthy skin swab.</title>
        <authorList>
            <person name="Boxberger M."/>
            <person name="La Scola B."/>
        </authorList>
    </citation>
    <scope>NUCLEOTIDE SEQUENCE [LARGE SCALE GENOMIC DNA]</scope>
    <source>
        <strain evidence="6 7">Marseille-Q0843</strain>
    </source>
</reference>
<keyword evidence="1" id="KW-0805">Transcription regulation</keyword>
<dbReference type="Pfam" id="PF00440">
    <property type="entry name" value="TetR_N"/>
    <property type="match status" value="1"/>
</dbReference>
<name>A0A838XL59_9ACTN</name>
<evidence type="ECO:0000256" key="1">
    <source>
        <dbReference type="ARBA" id="ARBA00023015"/>
    </source>
</evidence>
<evidence type="ECO:0000256" key="2">
    <source>
        <dbReference type="ARBA" id="ARBA00023125"/>
    </source>
</evidence>
<dbReference type="InterPro" id="IPR036271">
    <property type="entry name" value="Tet_transcr_reg_TetR-rel_C_sf"/>
</dbReference>
<evidence type="ECO:0000313" key="6">
    <source>
        <dbReference type="EMBL" id="MBA4609346.1"/>
    </source>
</evidence>
<dbReference type="GO" id="GO:0003677">
    <property type="term" value="F:DNA binding"/>
    <property type="evidence" value="ECO:0007669"/>
    <property type="project" value="UniProtKB-UniRule"/>
</dbReference>
<dbReference type="PANTHER" id="PTHR47506">
    <property type="entry name" value="TRANSCRIPTIONAL REGULATORY PROTEIN"/>
    <property type="match status" value="1"/>
</dbReference>
<dbReference type="EMBL" id="JACEOG010000001">
    <property type="protein sequence ID" value="MBA4609346.1"/>
    <property type="molecule type" value="Genomic_DNA"/>
</dbReference>
<dbReference type="AlphaFoldDB" id="A0A838XL59"/>
<keyword evidence="7" id="KW-1185">Reference proteome</keyword>
<dbReference type="PRINTS" id="PR00455">
    <property type="entry name" value="HTHTETR"/>
</dbReference>
<dbReference type="SUPFAM" id="SSF48498">
    <property type="entry name" value="Tetracyclin repressor-like, C-terminal domain"/>
    <property type="match status" value="1"/>
</dbReference>